<evidence type="ECO:0000313" key="5">
    <source>
        <dbReference type="Proteomes" id="UP000054342"/>
    </source>
</evidence>
<gene>
    <name evidence="4" type="ORF">PV05_05011</name>
</gene>
<dbReference type="InterPro" id="IPR011009">
    <property type="entry name" value="Kinase-like_dom_sf"/>
</dbReference>
<dbReference type="Gene3D" id="1.10.510.10">
    <property type="entry name" value="Transferase(Phosphotransferase) domain 1"/>
    <property type="match status" value="1"/>
</dbReference>
<dbReference type="STRING" id="348802.A0A0D2ENJ8"/>
<dbReference type="Gene3D" id="3.30.200.20">
    <property type="entry name" value="Phosphorylase Kinase, domain 1"/>
    <property type="match status" value="1"/>
</dbReference>
<dbReference type="Proteomes" id="UP000054342">
    <property type="component" value="Unassembled WGS sequence"/>
</dbReference>
<dbReference type="InterPro" id="IPR000719">
    <property type="entry name" value="Prot_kinase_dom"/>
</dbReference>
<protein>
    <recommendedName>
        <fullName evidence="3">Protein kinase domain-containing protein</fullName>
    </recommendedName>
</protein>
<feature type="binding site" evidence="1">
    <location>
        <position position="55"/>
    </location>
    <ligand>
        <name>ATP</name>
        <dbReference type="ChEBI" id="CHEBI:30616"/>
    </ligand>
</feature>
<name>A0A0D2ENJ8_9EURO</name>
<keyword evidence="1" id="KW-0547">Nucleotide-binding</keyword>
<dbReference type="Pfam" id="PF00069">
    <property type="entry name" value="Pkinase"/>
    <property type="match status" value="1"/>
</dbReference>
<feature type="compositionally biased region" description="Acidic residues" evidence="2">
    <location>
        <begin position="535"/>
        <end position="546"/>
    </location>
</feature>
<accession>A0A0D2ENJ8</accession>
<reference evidence="4 5" key="1">
    <citation type="submission" date="2015-01" db="EMBL/GenBank/DDBJ databases">
        <title>The Genome Sequence of Exophiala xenobiotica CBS118157.</title>
        <authorList>
            <consortium name="The Broad Institute Genomics Platform"/>
            <person name="Cuomo C."/>
            <person name="de Hoog S."/>
            <person name="Gorbushina A."/>
            <person name="Stielow B."/>
            <person name="Teixiera M."/>
            <person name="Abouelleil A."/>
            <person name="Chapman S.B."/>
            <person name="Priest M."/>
            <person name="Young S.K."/>
            <person name="Wortman J."/>
            <person name="Nusbaum C."/>
            <person name="Birren B."/>
        </authorList>
    </citation>
    <scope>NUCLEOTIDE SEQUENCE [LARGE SCALE GENOMIC DNA]</scope>
    <source>
        <strain evidence="4 5">CBS 118157</strain>
    </source>
</reference>
<dbReference type="EMBL" id="KN847319">
    <property type="protein sequence ID" value="KIW56345.1"/>
    <property type="molecule type" value="Genomic_DNA"/>
</dbReference>
<dbReference type="InterPro" id="IPR017441">
    <property type="entry name" value="Protein_kinase_ATP_BS"/>
</dbReference>
<proteinExistence type="predicted"/>
<dbReference type="OrthoDB" id="4159521at2759"/>
<evidence type="ECO:0000256" key="2">
    <source>
        <dbReference type="SAM" id="MobiDB-lite"/>
    </source>
</evidence>
<evidence type="ECO:0000259" key="3">
    <source>
        <dbReference type="PROSITE" id="PS50011"/>
    </source>
</evidence>
<dbReference type="GO" id="GO:0005524">
    <property type="term" value="F:ATP binding"/>
    <property type="evidence" value="ECO:0007669"/>
    <property type="project" value="UniProtKB-UniRule"/>
</dbReference>
<dbReference type="GeneID" id="25326919"/>
<dbReference type="HOGENOM" id="CLU_464623_0_0_1"/>
<feature type="region of interest" description="Disordered" evidence="2">
    <location>
        <begin position="509"/>
        <end position="595"/>
    </location>
</feature>
<dbReference type="PROSITE" id="PS50011">
    <property type="entry name" value="PROTEIN_KINASE_DOM"/>
    <property type="match status" value="1"/>
</dbReference>
<organism evidence="4 5">
    <name type="scientific">Exophiala xenobiotica</name>
    <dbReference type="NCBI Taxonomy" id="348802"/>
    <lineage>
        <taxon>Eukaryota</taxon>
        <taxon>Fungi</taxon>
        <taxon>Dikarya</taxon>
        <taxon>Ascomycota</taxon>
        <taxon>Pezizomycotina</taxon>
        <taxon>Eurotiomycetes</taxon>
        <taxon>Chaetothyriomycetidae</taxon>
        <taxon>Chaetothyriales</taxon>
        <taxon>Herpotrichiellaceae</taxon>
        <taxon>Exophiala</taxon>
    </lineage>
</organism>
<dbReference type="PROSITE" id="PS00107">
    <property type="entry name" value="PROTEIN_KINASE_ATP"/>
    <property type="match status" value="1"/>
</dbReference>
<sequence length="595" mass="67837">MARTQRDKPTPTSAQFGIYYPEGDGYLFVSMLGAGSHGTACLVRSVADGQVYVRKKISPSYAFDENNECKDVKYYLAHPNIPRLLHVQEHKLLVDPSEYPPDAASATMSKYFNPETFKSVAAYFDYCNADSIMRLTHFKQFKPSTLFLLKTFDQLLDTFGYLHRNGVAHRDAHMANLFLHFPNDNAPLPDLFVGDYGCASTIPSDIWQDDTHTQLKREPRMHLWDEGVEAIVIDLRSVVQCMAHLLMGVPPIYTESDAEGSTASAQGIDVVFELHENLWSSFLNHQPEGTYPGELYYQWFRLNRMVKRMEGRHFDAYDVFYDIKECVSNLRWEEEQAVKPEDVQNLRWINDSDERRHLDFRKGSNPHLFASRSALNSFSAADIPGPYRIAKVDPQTFTVLGIEKFDHSCFIPVPDFPYDKEYLLPSIRQHEEMGMGEWHNIVEKADEVLDGIAAPDYAALGYVMPKYEPVSLDTIQHYFGTDWDWYPGKTYGRFGVGTLVDPAVLVDSDSDDESVAREEEARSGAGTLVDPVLIDSDEEEEEEEEVGAVVKRSASMDGEEDGAAESQERGESKRRKRGGSDEMDNERRMKRRREE</sequence>
<dbReference type="SUPFAM" id="SSF56112">
    <property type="entry name" value="Protein kinase-like (PK-like)"/>
    <property type="match status" value="1"/>
</dbReference>
<dbReference type="SMART" id="SM00220">
    <property type="entry name" value="S_TKc"/>
    <property type="match status" value="1"/>
</dbReference>
<dbReference type="RefSeq" id="XP_013316929.1">
    <property type="nucleotide sequence ID" value="XM_013461475.1"/>
</dbReference>
<keyword evidence="5" id="KW-1185">Reference proteome</keyword>
<feature type="domain" description="Protein kinase" evidence="3">
    <location>
        <begin position="26"/>
        <end position="300"/>
    </location>
</feature>
<evidence type="ECO:0000313" key="4">
    <source>
        <dbReference type="EMBL" id="KIW56345.1"/>
    </source>
</evidence>
<dbReference type="AlphaFoldDB" id="A0A0D2ENJ8"/>
<evidence type="ECO:0000256" key="1">
    <source>
        <dbReference type="PROSITE-ProRule" id="PRU10141"/>
    </source>
</evidence>
<dbReference type="GO" id="GO:0004672">
    <property type="term" value="F:protein kinase activity"/>
    <property type="evidence" value="ECO:0007669"/>
    <property type="project" value="InterPro"/>
</dbReference>
<keyword evidence="1" id="KW-0067">ATP-binding</keyword>